<dbReference type="EMBL" id="NHOQ01001396">
    <property type="protein sequence ID" value="PWA24886.1"/>
    <property type="molecule type" value="Genomic_DNA"/>
</dbReference>
<reference evidence="1 2" key="1">
    <citation type="journal article" date="2018" name="G3 (Bethesda)">
        <title>A High-Quality Reference Genome for the Invasive Mosquitofish Gambusia affinis Using a Chicago Library.</title>
        <authorList>
            <person name="Hoffberg S.L."/>
            <person name="Troendle N.J."/>
            <person name="Glenn T.C."/>
            <person name="Mahmud O."/>
            <person name="Louha S."/>
            <person name="Chalopin D."/>
            <person name="Bennetzen J.L."/>
            <person name="Mauricio R."/>
        </authorList>
    </citation>
    <scope>NUCLEOTIDE SEQUENCE [LARGE SCALE GENOMIC DNA]</scope>
    <source>
        <strain evidence="1">NE01/NJP1002.9</strain>
        <tissue evidence="1">Muscle</tissue>
    </source>
</reference>
<evidence type="ECO:0000313" key="1">
    <source>
        <dbReference type="EMBL" id="PWA24886.1"/>
    </source>
</evidence>
<gene>
    <name evidence="1" type="ORF">CCH79_00010121</name>
</gene>
<keyword evidence="2" id="KW-1185">Reference proteome</keyword>
<dbReference type="AlphaFoldDB" id="A0A315VZI9"/>
<name>A0A315VZI9_GAMAF</name>
<sequence length="328" mass="37490">MLKHWGQESGLFSILMSSQQETQLQLSMLYQPTVRVTQTTSSCLHRPHIGVPPGCPIHPNLKIYHGSGTTHLTGAQQTEKQNHLFFFLLNNVEGKCSVLCDLRLKHTCVMQQDKQSDKFTLKWVKRKILFWKRYVQKCERIFHCVVTSFMSSFAFFLISAELSPPGDHLLKMATGDTEQKHSESSQSCTCSILWQEVSLKVSLKFLRDRKLTDNEEYSGLHTDLLTVYQGSEESRYLFDHIDDLFPSEGTLRLHQPSSPLTSISSKNLRAKLVPLLQEIFHFLLFNIFTSQSGLDWTGLDWTGLDWTGLDWTGTVLDSRSTTKPGMLN</sequence>
<proteinExistence type="predicted"/>
<comment type="caution">
    <text evidence="1">The sequence shown here is derived from an EMBL/GenBank/DDBJ whole genome shotgun (WGS) entry which is preliminary data.</text>
</comment>
<accession>A0A315VZI9</accession>
<protein>
    <submittedName>
        <fullName evidence="1">Uncharacterized protein</fullName>
    </submittedName>
</protein>
<evidence type="ECO:0000313" key="2">
    <source>
        <dbReference type="Proteomes" id="UP000250572"/>
    </source>
</evidence>
<organism evidence="1 2">
    <name type="scientific">Gambusia affinis</name>
    <name type="common">Western mosquitofish</name>
    <name type="synonym">Heterandria affinis</name>
    <dbReference type="NCBI Taxonomy" id="33528"/>
    <lineage>
        <taxon>Eukaryota</taxon>
        <taxon>Metazoa</taxon>
        <taxon>Chordata</taxon>
        <taxon>Craniata</taxon>
        <taxon>Vertebrata</taxon>
        <taxon>Euteleostomi</taxon>
        <taxon>Actinopterygii</taxon>
        <taxon>Neopterygii</taxon>
        <taxon>Teleostei</taxon>
        <taxon>Neoteleostei</taxon>
        <taxon>Acanthomorphata</taxon>
        <taxon>Ovalentaria</taxon>
        <taxon>Atherinomorphae</taxon>
        <taxon>Cyprinodontiformes</taxon>
        <taxon>Poeciliidae</taxon>
        <taxon>Poeciliinae</taxon>
        <taxon>Gambusia</taxon>
    </lineage>
</organism>
<dbReference type="Proteomes" id="UP000250572">
    <property type="component" value="Unassembled WGS sequence"/>
</dbReference>